<dbReference type="InterPro" id="IPR033194">
    <property type="entry name" value="MFAP1"/>
</dbReference>
<comment type="caution">
    <text evidence="3">The sequence shown here is derived from an EMBL/GenBank/DDBJ whole genome shotgun (WGS) entry which is preliminary data.</text>
</comment>
<sequence length="405" mass="46178">MPPKKMTANPLAPLRYRPGKPVGAEEPSSSSESESESESEGEEQQRQQQAKAPAPTATTFPKITAGLSKDELERRRQEAVAARAREAELASKAEDGFETASESEEAGSDEEAEDEQDSEEEESQDEDEAPQRKFVAPTFIRKSQRIQPTAPEKTQEQMAEEEERRRHEKADEMLQAQLEKDAAERAAARKAWDDDDDAIQDDVDDTDGLDPEAERAAWKLRELKRIKREREAIEVAEREREEIERRRNLGAAEREAEDKQFIDAQKAEREGKGQMGFMQKYFHKGAFFQGEGGEAEEAAKRRDIMGARYADDAVNRELLPQYMQIRDMTKLGKKGRTKYRDMKSEDTGRWADYGDMRNPGGAGERYRRDQEGPSGANAAAVGDRRRRHDDARHDGRDEKRRRFDP</sequence>
<dbReference type="PANTHER" id="PTHR15327">
    <property type="entry name" value="MICROFIBRIL-ASSOCIATED PROTEIN"/>
    <property type="match status" value="1"/>
</dbReference>
<feature type="compositionally biased region" description="Basic and acidic residues" evidence="1">
    <location>
        <begin position="162"/>
        <end position="192"/>
    </location>
</feature>
<feature type="compositionally biased region" description="Acidic residues" evidence="1">
    <location>
        <begin position="193"/>
        <end position="210"/>
    </location>
</feature>
<organism evidence="3 4">
    <name type="scientific">Neodothiora populina</name>
    <dbReference type="NCBI Taxonomy" id="2781224"/>
    <lineage>
        <taxon>Eukaryota</taxon>
        <taxon>Fungi</taxon>
        <taxon>Dikarya</taxon>
        <taxon>Ascomycota</taxon>
        <taxon>Pezizomycotina</taxon>
        <taxon>Dothideomycetes</taxon>
        <taxon>Dothideomycetidae</taxon>
        <taxon>Dothideales</taxon>
        <taxon>Dothioraceae</taxon>
        <taxon>Neodothiora</taxon>
    </lineage>
</organism>
<evidence type="ECO:0000256" key="1">
    <source>
        <dbReference type="SAM" id="MobiDB-lite"/>
    </source>
</evidence>
<feature type="region of interest" description="Disordered" evidence="1">
    <location>
        <begin position="327"/>
        <end position="405"/>
    </location>
</feature>
<dbReference type="EMBL" id="JBFMKM010000008">
    <property type="protein sequence ID" value="KAL1304375.1"/>
    <property type="molecule type" value="Genomic_DNA"/>
</dbReference>
<evidence type="ECO:0000313" key="4">
    <source>
        <dbReference type="Proteomes" id="UP001562354"/>
    </source>
</evidence>
<feature type="region of interest" description="Disordered" evidence="1">
    <location>
        <begin position="1"/>
        <end position="210"/>
    </location>
</feature>
<gene>
    <name evidence="3" type="ORF">AAFC00_003378</name>
</gene>
<feature type="region of interest" description="Disordered" evidence="1">
    <location>
        <begin position="237"/>
        <end position="262"/>
    </location>
</feature>
<evidence type="ECO:0000259" key="2">
    <source>
        <dbReference type="Pfam" id="PF06991"/>
    </source>
</evidence>
<dbReference type="GeneID" id="95977079"/>
<feature type="compositionally biased region" description="Acidic residues" evidence="1">
    <location>
        <begin position="101"/>
        <end position="128"/>
    </location>
</feature>
<feature type="compositionally biased region" description="Basic and acidic residues" evidence="1">
    <location>
        <begin position="388"/>
        <end position="405"/>
    </location>
</feature>
<proteinExistence type="predicted"/>
<feature type="compositionally biased region" description="Basic and acidic residues" evidence="1">
    <location>
        <begin position="338"/>
        <end position="355"/>
    </location>
</feature>
<dbReference type="InterPro" id="IPR009730">
    <property type="entry name" value="MFAP1_C"/>
</dbReference>
<dbReference type="RefSeq" id="XP_069200650.1">
    <property type="nucleotide sequence ID" value="XM_069342840.1"/>
</dbReference>
<keyword evidence="4" id="KW-1185">Reference proteome</keyword>
<accession>A0ABR3PF66</accession>
<dbReference type="Pfam" id="PF06991">
    <property type="entry name" value="MFAP1"/>
    <property type="match status" value="1"/>
</dbReference>
<protein>
    <recommendedName>
        <fullName evidence="2">Micro-fibrillar-associated protein 1 C-terminal domain-containing protein</fullName>
    </recommendedName>
</protein>
<dbReference type="Proteomes" id="UP001562354">
    <property type="component" value="Unassembled WGS sequence"/>
</dbReference>
<feature type="compositionally biased region" description="Low complexity" evidence="1">
    <location>
        <begin position="46"/>
        <end position="65"/>
    </location>
</feature>
<name>A0ABR3PF66_9PEZI</name>
<feature type="compositionally biased region" description="Basic and acidic residues" evidence="1">
    <location>
        <begin position="68"/>
        <end position="95"/>
    </location>
</feature>
<feature type="domain" description="Micro-fibrillar-associated protein 1 C-terminal" evidence="2">
    <location>
        <begin position="125"/>
        <end position="347"/>
    </location>
</feature>
<feature type="compositionally biased region" description="Acidic residues" evidence="1">
    <location>
        <begin position="33"/>
        <end position="42"/>
    </location>
</feature>
<evidence type="ECO:0000313" key="3">
    <source>
        <dbReference type="EMBL" id="KAL1304375.1"/>
    </source>
</evidence>
<reference evidence="3 4" key="1">
    <citation type="submission" date="2024-07" db="EMBL/GenBank/DDBJ databases">
        <title>Draft sequence of the Neodothiora populina.</title>
        <authorList>
            <person name="Drown D.D."/>
            <person name="Schuette U.S."/>
            <person name="Buechlein A.B."/>
            <person name="Rusch D.R."/>
            <person name="Winton L.W."/>
            <person name="Adams G.A."/>
        </authorList>
    </citation>
    <scope>NUCLEOTIDE SEQUENCE [LARGE SCALE GENOMIC DNA]</scope>
    <source>
        <strain evidence="3 4">CPC 39397</strain>
    </source>
</reference>